<sequence>MILTIFSRIRFIAGVSFLGLLGAVAVCGAGDFPDAPSLQGFTGIINVPTANVQKEGTLAAWYTNQSDPHWNRSHQDNYFFSVGLFSFVELGGRLTDHDLSAQFKASTAPFIPKGSWLPSLAFGMQDFGGTAHHFRSSYVAATEEISRLRLSVGYGFGPDRLKGTFGGAEVKAFDWLYLLGEYDTKDMNAGVRVITPDLFGWPVNLQATVKSALNNHPGTVSFAAGLQFSMGKDYRRKAPSRQEAGPSAPAADVGLRPDKTSVETPVKKALGDRIESPGRTAYLIALRDKLVADGFINVRTGSDGNDLLVVEYENARYDHSELDGMGVALGIVVDSVPAEFKSVRLVLKIQDIRMLQATMPIKALKSFFTDVKTHDDLYEAAKITATVTEDPTVVYTDKLSFSSLPRARLVLTPALKTFVGTEVGVFDYLLSIRPNLFLDLWKGAVLNARWDIPVAWSKNFDDGEAFRGDRNDTQFQRLMLFQGVKPYPYVMASLGAGMIEKDAYGTLNELYWLSTEGNHRLGFRQAYAKNSDTHLTTTLYLGSYRYYHAPLDTYLTFTGGQFWDNDKGFRVDLKRFFGDTAFSVYYKDSETAGQKHHRIGGVQIAFPLTFRKGMKPYHLQIKGPDEWSYSQETVISSAGVPNTLGVSIGDTHEANGLQQAYYDRDRLTPSYVRTHLLRLREAYEKLHSPPTPPIKGGEF</sequence>
<evidence type="ECO:0000313" key="3">
    <source>
        <dbReference type="Proteomes" id="UP000006695"/>
    </source>
</evidence>
<dbReference type="KEGG" id="gur:Gura_1666"/>
<name>A5GEK6_GEOUR</name>
<protein>
    <recommendedName>
        <fullName evidence="4">YjbH domain-containing protein</fullName>
    </recommendedName>
</protein>
<reference evidence="2 3" key="1">
    <citation type="submission" date="2007-05" db="EMBL/GenBank/DDBJ databases">
        <title>Complete sequence of Geobacter uraniireducens Rf4.</title>
        <authorList>
            <consortium name="US DOE Joint Genome Institute"/>
            <person name="Copeland A."/>
            <person name="Lucas S."/>
            <person name="Lapidus A."/>
            <person name="Barry K."/>
            <person name="Detter J.C."/>
            <person name="Glavina del Rio T."/>
            <person name="Hammon N."/>
            <person name="Israni S."/>
            <person name="Dalin E."/>
            <person name="Tice H."/>
            <person name="Pitluck S."/>
            <person name="Chertkov O."/>
            <person name="Brettin T."/>
            <person name="Bruce D."/>
            <person name="Han C."/>
            <person name="Schmutz J."/>
            <person name="Larimer F."/>
            <person name="Land M."/>
            <person name="Hauser L."/>
            <person name="Kyrpides N."/>
            <person name="Mikhailova N."/>
            <person name="Shelobolina E."/>
            <person name="Aklujkar M."/>
            <person name="Lovley D."/>
            <person name="Richardson P."/>
        </authorList>
    </citation>
    <scope>NUCLEOTIDE SEQUENCE [LARGE SCALE GENOMIC DNA]</scope>
    <source>
        <strain evidence="2 3">Rf4</strain>
    </source>
</reference>
<keyword evidence="3" id="KW-1185">Reference proteome</keyword>
<evidence type="ECO:0000313" key="2">
    <source>
        <dbReference type="EMBL" id="ABQ25861.1"/>
    </source>
</evidence>
<evidence type="ECO:0008006" key="4">
    <source>
        <dbReference type="Google" id="ProtNLM"/>
    </source>
</evidence>
<dbReference type="EMBL" id="CP000698">
    <property type="protein sequence ID" value="ABQ25861.1"/>
    <property type="molecule type" value="Genomic_DNA"/>
</dbReference>
<dbReference type="InterPro" id="IPR010344">
    <property type="entry name" value="YbjH"/>
</dbReference>
<dbReference type="Pfam" id="PF06082">
    <property type="entry name" value="YjbH"/>
    <property type="match status" value="2"/>
</dbReference>
<dbReference type="Proteomes" id="UP000006695">
    <property type="component" value="Chromosome"/>
</dbReference>
<dbReference type="AlphaFoldDB" id="A5GEK6"/>
<evidence type="ECO:0000256" key="1">
    <source>
        <dbReference type="SAM" id="MobiDB-lite"/>
    </source>
</evidence>
<dbReference type="STRING" id="351605.Gura_1666"/>
<dbReference type="HOGENOM" id="CLU_386313_0_0_7"/>
<organism evidence="2 3">
    <name type="scientific">Geotalea uraniireducens (strain Rf4)</name>
    <name type="common">Geobacter uraniireducens</name>
    <dbReference type="NCBI Taxonomy" id="351605"/>
    <lineage>
        <taxon>Bacteria</taxon>
        <taxon>Pseudomonadati</taxon>
        <taxon>Thermodesulfobacteriota</taxon>
        <taxon>Desulfuromonadia</taxon>
        <taxon>Geobacterales</taxon>
        <taxon>Geobacteraceae</taxon>
        <taxon>Geotalea</taxon>
    </lineage>
</organism>
<proteinExistence type="predicted"/>
<feature type="region of interest" description="Disordered" evidence="1">
    <location>
        <begin position="235"/>
        <end position="258"/>
    </location>
</feature>
<gene>
    <name evidence="2" type="ordered locus">Gura_1666</name>
</gene>
<accession>A5GEK6</accession>
<dbReference type="OrthoDB" id="5392628at2"/>